<dbReference type="PANTHER" id="PTHR32134">
    <property type="entry name" value="FNIP REPEAT-CONTAINING PROTEIN"/>
    <property type="match status" value="1"/>
</dbReference>
<dbReference type="Proteomes" id="UP000695562">
    <property type="component" value="Unassembled WGS sequence"/>
</dbReference>
<evidence type="ECO:0000313" key="3">
    <source>
        <dbReference type="Proteomes" id="UP000695562"/>
    </source>
</evidence>
<name>A0A8J4PPS6_9MYCE</name>
<dbReference type="InterPro" id="IPR051251">
    <property type="entry name" value="STK_FNIP-Repeat"/>
</dbReference>
<keyword evidence="1" id="KW-0677">Repeat</keyword>
<proteinExistence type="predicted"/>
<protein>
    <submittedName>
        <fullName evidence="2">Uncharacterized protein</fullName>
    </submittedName>
</protein>
<evidence type="ECO:0000313" key="2">
    <source>
        <dbReference type="EMBL" id="KAF2070581.1"/>
    </source>
</evidence>
<keyword evidence="3" id="KW-1185">Reference proteome</keyword>
<dbReference type="EMBL" id="AJWJ01000472">
    <property type="protein sequence ID" value="KAF2070581.1"/>
    <property type="molecule type" value="Genomic_DNA"/>
</dbReference>
<organism evidence="2 3">
    <name type="scientific">Polysphondylium violaceum</name>
    <dbReference type="NCBI Taxonomy" id="133409"/>
    <lineage>
        <taxon>Eukaryota</taxon>
        <taxon>Amoebozoa</taxon>
        <taxon>Evosea</taxon>
        <taxon>Eumycetozoa</taxon>
        <taxon>Dictyostelia</taxon>
        <taxon>Dictyosteliales</taxon>
        <taxon>Dictyosteliaceae</taxon>
        <taxon>Polysphondylium</taxon>
    </lineage>
</organism>
<evidence type="ECO:0000256" key="1">
    <source>
        <dbReference type="ARBA" id="ARBA00022737"/>
    </source>
</evidence>
<reference evidence="2" key="1">
    <citation type="submission" date="2020-01" db="EMBL/GenBank/DDBJ databases">
        <title>Development of genomics and gene disruption for Polysphondylium violaceum indicates a role for the polyketide synthase stlB in stalk morphogenesis.</title>
        <authorList>
            <person name="Narita B."/>
            <person name="Kawabe Y."/>
            <person name="Kin K."/>
            <person name="Saito T."/>
            <person name="Gibbs R."/>
            <person name="Kuspa A."/>
            <person name="Muzny D."/>
            <person name="Queller D."/>
            <person name="Richards S."/>
            <person name="Strassman J."/>
            <person name="Sucgang R."/>
            <person name="Worley K."/>
            <person name="Schaap P."/>
        </authorList>
    </citation>
    <scope>NUCLEOTIDE SEQUENCE</scope>
    <source>
        <strain evidence="2">QSvi11</strain>
    </source>
</reference>
<comment type="caution">
    <text evidence="2">The sequence shown here is derived from an EMBL/GenBank/DDBJ whole genome shotgun (WGS) entry which is preliminary data.</text>
</comment>
<accession>A0A8J4PPS6</accession>
<dbReference type="PANTHER" id="PTHR32134:SF92">
    <property type="entry name" value="FNIP REPEAT-CONTAINING PROTEIN"/>
    <property type="match status" value="1"/>
</dbReference>
<sequence length="313" mass="36200">MFYNILQYTARHHSQLSCDVYSDDIRGTVPSSLRELHLRHIFDEDEEYLEFKSMFIDGLSNIPPTLVTLTLPGNFRRIMTECVLPTTLNDFRYRSLKPNLSVLRVPTNKVYPGCHLVGWYFDEGWFESQTWITGIILRNYDSQEGSVTIPSQVRRLELIKIYGDSDQDPPPPMILAPGWLHNNITYLSIDDLNSELEFGILPENLETLKIDIYNTPLKPHLLPNTLKYLSLSDYDQPFFEKDSLPASLTRLKLPSFTGSFAQLHPLPSLKRLYIDEMNQSITTIIPTVKRIYIKIGSFENNQVTLSNQLFYNT</sequence>
<dbReference type="SUPFAM" id="SSF52047">
    <property type="entry name" value="RNI-like"/>
    <property type="match status" value="1"/>
</dbReference>
<dbReference type="AlphaFoldDB" id="A0A8J4PPS6"/>
<dbReference type="OrthoDB" id="24047at2759"/>
<gene>
    <name evidence="2" type="ORF">CYY_008100</name>
</gene>
<dbReference type="Pfam" id="PF05725">
    <property type="entry name" value="FNIP"/>
    <property type="match status" value="2"/>
</dbReference>
<dbReference type="InterPro" id="IPR008615">
    <property type="entry name" value="FNIP"/>
</dbReference>